<protein>
    <submittedName>
        <fullName evidence="1">Cytochrome P450</fullName>
    </submittedName>
</protein>
<dbReference type="EMBL" id="MU273826">
    <property type="protein sequence ID" value="KAI0027873.1"/>
    <property type="molecule type" value="Genomic_DNA"/>
</dbReference>
<name>A0ACB8Q8C7_9AGAM</name>
<proteinExistence type="predicted"/>
<sequence length="535" mass="59584">MDATLLFSAWQRFLLVLPSYPLFSAVVCLLTIVSLAQRYLSSPWRRLPPGPRGYPLLGSALALRHKQRFLARCMAFGDVVYVNVAGQSTLIINSPRAAADLLDRHAAISSSRLRYIVAHELISGSHFMVMEGHTDRYFALCILHWRRMRRAMHEGFRPVAAVNYHVMEEEEAARLALALAGDAQASTPGAYVRHYAHYASSLLLAITYGRPLRDTDADRATAATLDGIIWHLERTMAPGSHLVEFFPWLLAIPARFAKWKREALEGHKRITRFYDGLIDDVKRRMAIGEAPPCLVRSLVEEKQHLGMSVDETAWTAGTAYTVGSETQAGTLEWITLVLAAHPTVQRRAQAALDAVVGHARAPRVRDRAQLPYITAVVREALRWRPPVPLGVPHVSDEDVWYEGMFIPKGTAYIVNMQACNADPDLYGMDAARFNPDRYLDEKGQLKPSPPDTKDEGHISYGFGRRSCVGKHVANDSLFVATATLLWAFDLSTVGPFDLDTYVDKGVTTVPKPFSCKFVSRFTEATAILTGELEAQ</sequence>
<gene>
    <name evidence="1" type="ORF">K488DRAFT_90366</name>
</gene>
<evidence type="ECO:0000313" key="2">
    <source>
        <dbReference type="Proteomes" id="UP000814128"/>
    </source>
</evidence>
<dbReference type="Proteomes" id="UP000814128">
    <property type="component" value="Unassembled WGS sequence"/>
</dbReference>
<evidence type="ECO:0000313" key="1">
    <source>
        <dbReference type="EMBL" id="KAI0027873.1"/>
    </source>
</evidence>
<reference evidence="1" key="1">
    <citation type="submission" date="2021-02" db="EMBL/GenBank/DDBJ databases">
        <authorList>
            <consortium name="DOE Joint Genome Institute"/>
            <person name="Ahrendt S."/>
            <person name="Looney B.P."/>
            <person name="Miyauchi S."/>
            <person name="Morin E."/>
            <person name="Drula E."/>
            <person name="Courty P.E."/>
            <person name="Chicoki N."/>
            <person name="Fauchery L."/>
            <person name="Kohler A."/>
            <person name="Kuo A."/>
            <person name="Labutti K."/>
            <person name="Pangilinan J."/>
            <person name="Lipzen A."/>
            <person name="Riley R."/>
            <person name="Andreopoulos W."/>
            <person name="He G."/>
            <person name="Johnson J."/>
            <person name="Barry K.W."/>
            <person name="Grigoriev I.V."/>
            <person name="Nagy L."/>
            <person name="Hibbett D."/>
            <person name="Henrissat B."/>
            <person name="Matheny P.B."/>
            <person name="Labbe J."/>
            <person name="Martin F."/>
        </authorList>
    </citation>
    <scope>NUCLEOTIDE SEQUENCE</scope>
    <source>
        <strain evidence="1">EC-137</strain>
    </source>
</reference>
<accession>A0ACB8Q8C7</accession>
<organism evidence="1 2">
    <name type="scientific">Vararia minispora EC-137</name>
    <dbReference type="NCBI Taxonomy" id="1314806"/>
    <lineage>
        <taxon>Eukaryota</taxon>
        <taxon>Fungi</taxon>
        <taxon>Dikarya</taxon>
        <taxon>Basidiomycota</taxon>
        <taxon>Agaricomycotina</taxon>
        <taxon>Agaricomycetes</taxon>
        <taxon>Russulales</taxon>
        <taxon>Lachnocladiaceae</taxon>
        <taxon>Vararia</taxon>
    </lineage>
</organism>
<keyword evidence="2" id="KW-1185">Reference proteome</keyword>
<comment type="caution">
    <text evidence="1">The sequence shown here is derived from an EMBL/GenBank/DDBJ whole genome shotgun (WGS) entry which is preliminary data.</text>
</comment>
<reference evidence="1" key="2">
    <citation type="journal article" date="2022" name="New Phytol.">
        <title>Evolutionary transition to the ectomycorrhizal habit in the genomes of a hyperdiverse lineage of mushroom-forming fungi.</title>
        <authorList>
            <person name="Looney B."/>
            <person name="Miyauchi S."/>
            <person name="Morin E."/>
            <person name="Drula E."/>
            <person name="Courty P.E."/>
            <person name="Kohler A."/>
            <person name="Kuo A."/>
            <person name="LaButti K."/>
            <person name="Pangilinan J."/>
            <person name="Lipzen A."/>
            <person name="Riley R."/>
            <person name="Andreopoulos W."/>
            <person name="He G."/>
            <person name="Johnson J."/>
            <person name="Nolan M."/>
            <person name="Tritt A."/>
            <person name="Barry K.W."/>
            <person name="Grigoriev I.V."/>
            <person name="Nagy L.G."/>
            <person name="Hibbett D."/>
            <person name="Henrissat B."/>
            <person name="Matheny P.B."/>
            <person name="Labbe J."/>
            <person name="Martin F.M."/>
        </authorList>
    </citation>
    <scope>NUCLEOTIDE SEQUENCE</scope>
    <source>
        <strain evidence="1">EC-137</strain>
    </source>
</reference>